<gene>
    <name evidence="1" type="ORF">C5471_19850</name>
</gene>
<name>A0ABX0GL44_9GAMM</name>
<proteinExistence type="predicted"/>
<reference evidence="1 2" key="1">
    <citation type="submission" date="2018-02" db="EMBL/GenBank/DDBJ databases">
        <authorList>
            <person name="Machado R.A."/>
        </authorList>
    </citation>
    <scope>NUCLEOTIDE SEQUENCE [LARGE SCALE GENOMIC DNA]</scope>
    <source>
        <strain evidence="1 2">T327</strain>
    </source>
</reference>
<dbReference type="RefSeq" id="WP_133815222.1">
    <property type="nucleotide sequence ID" value="NZ_CAWPIF010000057.1"/>
</dbReference>
<evidence type="ECO:0000313" key="1">
    <source>
        <dbReference type="EMBL" id="NHB89833.1"/>
    </source>
</evidence>
<evidence type="ECO:0000313" key="2">
    <source>
        <dbReference type="Proteomes" id="UP000697802"/>
    </source>
</evidence>
<sequence>MVLTPKREYKITAICPNQLIYSWSKNVRDLALGDYQDVLRTYRQRARDTIEEFKIIELAKKQYQSILDMTCSDNIRYSMEYISIDGLMVEKLFIYKKTYEESRGETRSKMVGHQLTGLARQYGTHYESLYLPLAVEDFYWAQFQYELGNKKESCKCLLDAFSYINSCISQNDS</sequence>
<comment type="caution">
    <text evidence="1">The sequence shown here is derived from an EMBL/GenBank/DDBJ whole genome shotgun (WGS) entry which is preliminary data.</text>
</comment>
<keyword evidence="2" id="KW-1185">Reference proteome</keyword>
<dbReference type="Proteomes" id="UP000697802">
    <property type="component" value="Unassembled WGS sequence"/>
</dbReference>
<accession>A0ABX0GL44</accession>
<dbReference type="EMBL" id="PUJU01000057">
    <property type="protein sequence ID" value="NHB89833.1"/>
    <property type="molecule type" value="Genomic_DNA"/>
</dbReference>
<organism evidence="1 2">
    <name type="scientific">Photorhabdus tasmaniensis</name>
    <dbReference type="NCBI Taxonomy" id="1004159"/>
    <lineage>
        <taxon>Bacteria</taxon>
        <taxon>Pseudomonadati</taxon>
        <taxon>Pseudomonadota</taxon>
        <taxon>Gammaproteobacteria</taxon>
        <taxon>Enterobacterales</taxon>
        <taxon>Morganellaceae</taxon>
        <taxon>Photorhabdus</taxon>
    </lineage>
</organism>
<protein>
    <submittedName>
        <fullName evidence="1">Uncharacterized protein</fullName>
    </submittedName>
</protein>